<dbReference type="InterPro" id="IPR001878">
    <property type="entry name" value="Znf_CCHC"/>
</dbReference>
<dbReference type="InterPro" id="IPR021109">
    <property type="entry name" value="Peptidase_aspartic_dom_sf"/>
</dbReference>
<feature type="domain" description="CCHC-type" evidence="3">
    <location>
        <begin position="559"/>
        <end position="576"/>
    </location>
</feature>
<dbReference type="Gene3D" id="2.40.70.10">
    <property type="entry name" value="Acid Proteases"/>
    <property type="match status" value="1"/>
</dbReference>
<dbReference type="EnsemblMetazoa" id="CJA21035.1">
    <property type="protein sequence ID" value="CJA21035.1"/>
    <property type="gene ID" value="WBGene00176607"/>
</dbReference>
<dbReference type="Gene3D" id="4.10.60.10">
    <property type="entry name" value="Zinc finger, CCHC-type"/>
    <property type="match status" value="1"/>
</dbReference>
<dbReference type="InterPro" id="IPR036875">
    <property type="entry name" value="Znf_CCHC_sf"/>
</dbReference>
<accession>A0A8R1I993</accession>
<evidence type="ECO:0000259" key="3">
    <source>
        <dbReference type="PROSITE" id="PS50158"/>
    </source>
</evidence>
<feature type="region of interest" description="Disordered" evidence="2">
    <location>
        <begin position="185"/>
        <end position="306"/>
    </location>
</feature>
<dbReference type="SUPFAM" id="SSF50630">
    <property type="entry name" value="Acid proteases"/>
    <property type="match status" value="1"/>
</dbReference>
<dbReference type="Proteomes" id="UP000005237">
    <property type="component" value="Unassembled WGS sequence"/>
</dbReference>
<dbReference type="SUPFAM" id="SSF57756">
    <property type="entry name" value="Retrovirus zinc finger-like domains"/>
    <property type="match status" value="1"/>
</dbReference>
<dbReference type="AlphaFoldDB" id="A0A8R1I993"/>
<feature type="compositionally biased region" description="Basic and acidic residues" evidence="2">
    <location>
        <begin position="255"/>
        <end position="281"/>
    </location>
</feature>
<keyword evidence="5" id="KW-1185">Reference proteome</keyword>
<reference evidence="4" key="2">
    <citation type="submission" date="2022-06" db="UniProtKB">
        <authorList>
            <consortium name="EnsemblMetazoa"/>
        </authorList>
    </citation>
    <scope>IDENTIFICATION</scope>
    <source>
        <strain evidence="4">DF5081</strain>
    </source>
</reference>
<feature type="region of interest" description="Disordered" evidence="2">
    <location>
        <begin position="507"/>
        <end position="558"/>
    </location>
</feature>
<evidence type="ECO:0000313" key="4">
    <source>
        <dbReference type="EnsemblMetazoa" id="CJA21035.1"/>
    </source>
</evidence>
<feature type="compositionally biased region" description="Basic and acidic residues" evidence="2">
    <location>
        <begin position="507"/>
        <end position="544"/>
    </location>
</feature>
<dbReference type="GO" id="GO:0003676">
    <property type="term" value="F:nucleic acid binding"/>
    <property type="evidence" value="ECO:0007669"/>
    <property type="project" value="InterPro"/>
</dbReference>
<protein>
    <submittedName>
        <fullName evidence="4">CCHC-type domain-containing protein</fullName>
    </submittedName>
</protein>
<evidence type="ECO:0000313" key="5">
    <source>
        <dbReference type="Proteomes" id="UP000005237"/>
    </source>
</evidence>
<dbReference type="PROSITE" id="PS50158">
    <property type="entry name" value="ZF_CCHC"/>
    <property type="match status" value="1"/>
</dbReference>
<keyword evidence="1" id="KW-0479">Metal-binding</keyword>
<dbReference type="SMART" id="SM00343">
    <property type="entry name" value="ZnF_C2HC"/>
    <property type="match status" value="1"/>
</dbReference>
<reference evidence="5" key="1">
    <citation type="submission" date="2010-08" db="EMBL/GenBank/DDBJ databases">
        <authorList>
            <consortium name="Caenorhabditis japonica Sequencing Consortium"/>
            <person name="Wilson R.K."/>
        </authorList>
    </citation>
    <scope>NUCLEOTIDE SEQUENCE [LARGE SCALE GENOMIC DNA]</scope>
    <source>
        <strain evidence="5">DF5081</strain>
    </source>
</reference>
<name>A0A8R1I993_CAEJA</name>
<organism evidence="4 5">
    <name type="scientific">Caenorhabditis japonica</name>
    <dbReference type="NCBI Taxonomy" id="281687"/>
    <lineage>
        <taxon>Eukaryota</taxon>
        <taxon>Metazoa</taxon>
        <taxon>Ecdysozoa</taxon>
        <taxon>Nematoda</taxon>
        <taxon>Chromadorea</taxon>
        <taxon>Rhabditida</taxon>
        <taxon>Rhabditina</taxon>
        <taxon>Rhabditomorpha</taxon>
        <taxon>Rhabditoidea</taxon>
        <taxon>Rhabditidae</taxon>
        <taxon>Peloderinae</taxon>
        <taxon>Caenorhabditis</taxon>
    </lineage>
</organism>
<dbReference type="GO" id="GO:0008270">
    <property type="term" value="F:zinc ion binding"/>
    <property type="evidence" value="ECO:0007669"/>
    <property type="project" value="UniProtKB-KW"/>
</dbReference>
<sequence length="860" mass="99322">MEKVGLYVEEMNADQQRKVDRLASRSISVGKSPMETLWVRMTEEEISVKMRSKLLKGFDKFLQNSGKMEEDVLEKIASNTTCSEQTKSIVVEQLRKFSEELRCRWSALGGVTWMKSVMNVMRALDVENADDLERSFVEMRSTNECAEKWRKKYEMLKKELLDSQKKWAMEKENLKSAVRELSKTAGHLRRRAEEAEMTATAAKQGQWMRNNADGSSDESETSEELLSMREKIQGQASWKSRRSTASRIASWQATQKEDKRQSESTREQRSAAGAEKDEKWPYGKWRTSRRQHALDGESAEEDSLSEGWRLENPRKDSVKETIVSMAKMMRSSALPEPKVFDGAGNFGEFKRTFLMKFRDVMENDEDLVAILEGKYLKGAVLELFRSLENRYRRPIKLLFAEFEERLRRRQGDSQAHALAEFDELQKEVNQRMWEYLPEIEKWSQRAYPNMDSETLSQMRVTKLMKAVKEDQNLQNLLIMKRRETPLADQYETLKDIVLQQENERWRDADQRKRRLQGTEERIETEWKSGEKDMGQGQEQRDLRSLSESSQGTEKSSKRRKCFRCGGAGHIAKECTSKPLYNVVKEAESVGTEMLETCEVLGQKRKVIIDSGVVVSVISSGAWKRLKRGCKDWRYKCEMMGKPKFTLVNAAKLSMPVIDQVRLEIWIRGRKAAVVFQIVQNEMELFLLGTNAFKTVGVELKWKAEKLENQGWGNKWQRSFVVKANRGRRGAKKEYAVNIVRPAGKKKWVNVENDNSFKRRCWSVDKPAIAMMLKKTERAKDNGMMLKPDESRKRSEETHGKMALGWTAGACNGRRKRGGQSLTGYDLWQTTSGGKVEGVDKGGSMQYIKIKAPPSHREEVI</sequence>
<dbReference type="Pfam" id="PF00098">
    <property type="entry name" value="zf-CCHC"/>
    <property type="match status" value="1"/>
</dbReference>
<dbReference type="GO" id="GO:0019899">
    <property type="term" value="F:enzyme binding"/>
    <property type="evidence" value="ECO:0007669"/>
    <property type="project" value="UniProtKB-ARBA"/>
</dbReference>
<proteinExistence type="predicted"/>
<evidence type="ECO:0000256" key="1">
    <source>
        <dbReference type="PROSITE-ProRule" id="PRU00047"/>
    </source>
</evidence>
<keyword evidence="1" id="KW-0863">Zinc-finger</keyword>
<feature type="compositionally biased region" description="Polar residues" evidence="2">
    <location>
        <begin position="245"/>
        <end position="254"/>
    </location>
</feature>
<evidence type="ECO:0000256" key="2">
    <source>
        <dbReference type="SAM" id="MobiDB-lite"/>
    </source>
</evidence>
<dbReference type="GO" id="GO:0005737">
    <property type="term" value="C:cytoplasm"/>
    <property type="evidence" value="ECO:0007669"/>
    <property type="project" value="UniProtKB-ARBA"/>
</dbReference>
<keyword evidence="1" id="KW-0862">Zinc</keyword>